<keyword evidence="1" id="KW-0175">Coiled coil</keyword>
<feature type="coiled-coil region" evidence="1">
    <location>
        <begin position="82"/>
        <end position="116"/>
    </location>
</feature>
<dbReference type="EMBL" id="JBBBZM010000051">
    <property type="protein sequence ID" value="KAL0636372.1"/>
    <property type="molecule type" value="Genomic_DNA"/>
</dbReference>
<proteinExistence type="predicted"/>
<accession>A0ABR3GKS5</accession>
<organism evidence="2 3">
    <name type="scientific">Discina gigas</name>
    <dbReference type="NCBI Taxonomy" id="1032678"/>
    <lineage>
        <taxon>Eukaryota</taxon>
        <taxon>Fungi</taxon>
        <taxon>Dikarya</taxon>
        <taxon>Ascomycota</taxon>
        <taxon>Pezizomycotina</taxon>
        <taxon>Pezizomycetes</taxon>
        <taxon>Pezizales</taxon>
        <taxon>Discinaceae</taxon>
        <taxon>Discina</taxon>
    </lineage>
</organism>
<reference evidence="2 3" key="1">
    <citation type="submission" date="2024-02" db="EMBL/GenBank/DDBJ databases">
        <title>Discinaceae phylogenomics.</title>
        <authorList>
            <person name="Dirks A.C."/>
            <person name="James T.Y."/>
        </authorList>
    </citation>
    <scope>NUCLEOTIDE SEQUENCE [LARGE SCALE GENOMIC DNA]</scope>
    <source>
        <strain evidence="2 3">ACD0624</strain>
    </source>
</reference>
<evidence type="ECO:0000313" key="3">
    <source>
        <dbReference type="Proteomes" id="UP001447188"/>
    </source>
</evidence>
<evidence type="ECO:0000313" key="2">
    <source>
        <dbReference type="EMBL" id="KAL0636372.1"/>
    </source>
</evidence>
<sequence>MNTHLTPGGLPTPENYLLDVQTVISNIEALNEMMETVINWAGEKFAAAERTRSRQLLTSAAAERRMLTILKRANVLQARVMDDSEKETLAALVVDLEQAEEEMAKLVQELGKLLSSK</sequence>
<gene>
    <name evidence="2" type="ORF">Q9L58_004622</name>
</gene>
<dbReference type="Proteomes" id="UP001447188">
    <property type="component" value="Unassembled WGS sequence"/>
</dbReference>
<protein>
    <submittedName>
        <fullName evidence="2">Uncharacterized protein</fullName>
    </submittedName>
</protein>
<name>A0ABR3GKS5_9PEZI</name>
<keyword evidence="3" id="KW-1185">Reference proteome</keyword>
<comment type="caution">
    <text evidence="2">The sequence shown here is derived from an EMBL/GenBank/DDBJ whole genome shotgun (WGS) entry which is preliminary data.</text>
</comment>
<evidence type="ECO:0000256" key="1">
    <source>
        <dbReference type="SAM" id="Coils"/>
    </source>
</evidence>